<feature type="non-terminal residue" evidence="2">
    <location>
        <position position="1"/>
    </location>
</feature>
<feature type="region of interest" description="Disordered" evidence="1">
    <location>
        <begin position="1"/>
        <end position="103"/>
    </location>
</feature>
<keyword evidence="3" id="KW-1185">Reference proteome</keyword>
<proteinExistence type="predicted"/>
<organism evidence="2 3">
    <name type="scientific">Stylosanthes scabra</name>
    <dbReference type="NCBI Taxonomy" id="79078"/>
    <lineage>
        <taxon>Eukaryota</taxon>
        <taxon>Viridiplantae</taxon>
        <taxon>Streptophyta</taxon>
        <taxon>Embryophyta</taxon>
        <taxon>Tracheophyta</taxon>
        <taxon>Spermatophyta</taxon>
        <taxon>Magnoliopsida</taxon>
        <taxon>eudicotyledons</taxon>
        <taxon>Gunneridae</taxon>
        <taxon>Pentapetalae</taxon>
        <taxon>rosids</taxon>
        <taxon>fabids</taxon>
        <taxon>Fabales</taxon>
        <taxon>Fabaceae</taxon>
        <taxon>Papilionoideae</taxon>
        <taxon>50 kb inversion clade</taxon>
        <taxon>dalbergioids sensu lato</taxon>
        <taxon>Dalbergieae</taxon>
        <taxon>Pterocarpus clade</taxon>
        <taxon>Stylosanthes</taxon>
    </lineage>
</organism>
<comment type="caution">
    <text evidence="2">The sequence shown here is derived from an EMBL/GenBank/DDBJ whole genome shotgun (WGS) entry which is preliminary data.</text>
</comment>
<accession>A0ABU6RST7</accession>
<evidence type="ECO:0000313" key="2">
    <source>
        <dbReference type="EMBL" id="MED6127075.1"/>
    </source>
</evidence>
<feature type="compositionally biased region" description="Low complexity" evidence="1">
    <location>
        <begin position="24"/>
        <end position="38"/>
    </location>
</feature>
<feature type="compositionally biased region" description="Basic residues" evidence="1">
    <location>
        <begin position="66"/>
        <end position="89"/>
    </location>
</feature>
<evidence type="ECO:0000313" key="3">
    <source>
        <dbReference type="Proteomes" id="UP001341840"/>
    </source>
</evidence>
<dbReference type="EMBL" id="JASCZI010031588">
    <property type="protein sequence ID" value="MED6127075.1"/>
    <property type="molecule type" value="Genomic_DNA"/>
</dbReference>
<sequence>VTAAGGGGACSRDKEKPGAEHPAHAPNAAPPRATAALPGSNAAPLGATAAPRGRNWKEKRPSSSQGRRRGRGTSTTLRHRSRRGARRRKGEAEVASSRRPGAEAATCDLRGGAVRRPWWRGAAWFFTTTTAMTTDGRGFFSEFRRLFQPRQIQELEMQALFEGIYKFLHKNALPLFWSSCRKKGWNLEMQCSVKNKQEFEKIRRMMEAAEKSGISPILKCSTIMKNKQEKKELKPLNDTFQNL</sequence>
<reference evidence="2 3" key="1">
    <citation type="journal article" date="2023" name="Plants (Basel)">
        <title>Bridging the Gap: Combining Genomics and Transcriptomics Approaches to Understand Stylosanthes scabra, an Orphan Legume from the Brazilian Caatinga.</title>
        <authorList>
            <person name="Ferreira-Neto J.R.C."/>
            <person name="da Silva M.D."/>
            <person name="Binneck E."/>
            <person name="de Melo N.F."/>
            <person name="da Silva R.H."/>
            <person name="de Melo A.L.T.M."/>
            <person name="Pandolfi V."/>
            <person name="Bustamante F.O."/>
            <person name="Brasileiro-Vidal A.C."/>
            <person name="Benko-Iseppon A.M."/>
        </authorList>
    </citation>
    <scope>NUCLEOTIDE SEQUENCE [LARGE SCALE GENOMIC DNA]</scope>
    <source>
        <tissue evidence="2">Leaves</tissue>
    </source>
</reference>
<evidence type="ECO:0000256" key="1">
    <source>
        <dbReference type="SAM" id="MobiDB-lite"/>
    </source>
</evidence>
<protein>
    <submittedName>
        <fullName evidence="2">Uncharacterized protein</fullName>
    </submittedName>
</protein>
<feature type="compositionally biased region" description="Basic and acidic residues" evidence="1">
    <location>
        <begin position="11"/>
        <end position="23"/>
    </location>
</feature>
<name>A0ABU6RST7_9FABA</name>
<dbReference type="Proteomes" id="UP001341840">
    <property type="component" value="Unassembled WGS sequence"/>
</dbReference>
<gene>
    <name evidence="2" type="ORF">PIB30_084652</name>
</gene>